<dbReference type="SMART" id="SM00530">
    <property type="entry name" value="HTH_XRE"/>
    <property type="match status" value="1"/>
</dbReference>
<organism evidence="2 3">
    <name type="scientific">Actinomadura bangladeshensis</name>
    <dbReference type="NCBI Taxonomy" id="453573"/>
    <lineage>
        <taxon>Bacteria</taxon>
        <taxon>Bacillati</taxon>
        <taxon>Actinomycetota</taxon>
        <taxon>Actinomycetes</taxon>
        <taxon>Streptosporangiales</taxon>
        <taxon>Thermomonosporaceae</taxon>
        <taxon>Actinomadura</taxon>
    </lineage>
</organism>
<dbReference type="InterPro" id="IPR001387">
    <property type="entry name" value="Cro/C1-type_HTH"/>
</dbReference>
<keyword evidence="3" id="KW-1185">Reference proteome</keyword>
<dbReference type="InterPro" id="IPR043917">
    <property type="entry name" value="DUF5753"/>
</dbReference>
<accession>A0A4R4NTJ9</accession>
<dbReference type="GO" id="GO:0003677">
    <property type="term" value="F:DNA binding"/>
    <property type="evidence" value="ECO:0007669"/>
    <property type="project" value="InterPro"/>
</dbReference>
<dbReference type="InterPro" id="IPR010982">
    <property type="entry name" value="Lambda_DNA-bd_dom_sf"/>
</dbReference>
<dbReference type="AlphaFoldDB" id="A0A4R4NTJ9"/>
<evidence type="ECO:0000259" key="1">
    <source>
        <dbReference type="PROSITE" id="PS50943"/>
    </source>
</evidence>
<dbReference type="Pfam" id="PF19054">
    <property type="entry name" value="DUF5753"/>
    <property type="match status" value="1"/>
</dbReference>
<dbReference type="EMBL" id="SMJW01000111">
    <property type="protein sequence ID" value="TDC13008.1"/>
    <property type="molecule type" value="Genomic_DNA"/>
</dbReference>
<evidence type="ECO:0000313" key="3">
    <source>
        <dbReference type="Proteomes" id="UP000295431"/>
    </source>
</evidence>
<gene>
    <name evidence="2" type="ORF">E1284_21555</name>
</gene>
<proteinExistence type="predicted"/>
<dbReference type="Gene3D" id="1.10.260.40">
    <property type="entry name" value="lambda repressor-like DNA-binding domains"/>
    <property type="match status" value="1"/>
</dbReference>
<dbReference type="Proteomes" id="UP000295431">
    <property type="component" value="Unassembled WGS sequence"/>
</dbReference>
<sequence length="274" mass="31120">MRGRVAMSASGGARPKIDPELVRFGTVVKRCRVAAGLKQGQLADLVHVARSYISHVECGRTQCRRDFAERVDNVLNAGGEIVQAWDDLLEKVKQVRYPTHFVAFPKAEASADQLRVYENYLVYGLFQTEAYARVLLVEDEAVATRMKRQELLSRRPRPMISVVMEESVLYRQVGSEEVMREQLEHLIELSLQEGIFLQIARTRYYRGVRASFTIATQPDRSEIAYVVKATGGETTRDPSELAKISEVMQTLNAQALNTEDSRALIRKVIEDRWT</sequence>
<dbReference type="PROSITE" id="PS50943">
    <property type="entry name" value="HTH_CROC1"/>
    <property type="match status" value="1"/>
</dbReference>
<feature type="domain" description="HTH cro/C1-type" evidence="1">
    <location>
        <begin position="28"/>
        <end position="81"/>
    </location>
</feature>
<dbReference type="Pfam" id="PF13560">
    <property type="entry name" value="HTH_31"/>
    <property type="match status" value="1"/>
</dbReference>
<comment type="caution">
    <text evidence="2">The sequence shown here is derived from an EMBL/GenBank/DDBJ whole genome shotgun (WGS) entry which is preliminary data.</text>
</comment>
<dbReference type="OrthoDB" id="3469353at2"/>
<dbReference type="SUPFAM" id="SSF47413">
    <property type="entry name" value="lambda repressor-like DNA-binding domains"/>
    <property type="match status" value="1"/>
</dbReference>
<evidence type="ECO:0000313" key="2">
    <source>
        <dbReference type="EMBL" id="TDC13008.1"/>
    </source>
</evidence>
<reference evidence="2 3" key="1">
    <citation type="submission" date="2019-03" db="EMBL/GenBank/DDBJ databases">
        <title>Draft genome sequences of novel Actinobacteria.</title>
        <authorList>
            <person name="Sahin N."/>
            <person name="Ay H."/>
            <person name="Saygin H."/>
        </authorList>
    </citation>
    <scope>NUCLEOTIDE SEQUENCE [LARGE SCALE GENOMIC DNA]</scope>
    <source>
        <strain evidence="2 3">DSM 45347</strain>
    </source>
</reference>
<dbReference type="CDD" id="cd00093">
    <property type="entry name" value="HTH_XRE"/>
    <property type="match status" value="1"/>
</dbReference>
<protein>
    <submittedName>
        <fullName evidence="2">XRE family transcriptional regulator</fullName>
    </submittedName>
</protein>
<name>A0A4R4NTJ9_9ACTN</name>